<dbReference type="PATRIC" id="fig|86662.23.peg.3271"/>
<evidence type="ECO:0000313" key="1">
    <source>
        <dbReference type="EMBL" id="OFD90598.1"/>
    </source>
</evidence>
<accession>A0A1D3MP23</accession>
<dbReference type="RefSeq" id="WP_002162373.1">
    <property type="nucleotide sequence ID" value="NZ_FMJF01000029.1"/>
</dbReference>
<comment type="caution">
    <text evidence="1">The sequence shown here is derived from an EMBL/GenBank/DDBJ whole genome shotgun (WGS) entry which is preliminary data.</text>
</comment>
<organism evidence="1 2">
    <name type="scientific">Bacillus mycoides</name>
    <dbReference type="NCBI Taxonomy" id="1405"/>
    <lineage>
        <taxon>Bacteria</taxon>
        <taxon>Bacillati</taxon>
        <taxon>Bacillota</taxon>
        <taxon>Bacilli</taxon>
        <taxon>Bacillales</taxon>
        <taxon>Bacillaceae</taxon>
        <taxon>Bacillus</taxon>
        <taxon>Bacillus cereus group</taxon>
    </lineage>
</organism>
<dbReference type="EMBL" id="LXLX01000041">
    <property type="protein sequence ID" value="OFD90598.1"/>
    <property type="molecule type" value="Genomic_DNA"/>
</dbReference>
<dbReference type="AlphaFoldDB" id="A0A1D3MP23"/>
<dbReference type="Proteomes" id="UP000175835">
    <property type="component" value="Unassembled WGS sequence"/>
</dbReference>
<protein>
    <submittedName>
        <fullName evidence="1">Uncharacterized protein</fullName>
    </submittedName>
</protein>
<name>A0A1D3MP23_BACMY</name>
<evidence type="ECO:0000313" key="2">
    <source>
        <dbReference type="Proteomes" id="UP000175835"/>
    </source>
</evidence>
<sequence length="155" mass="18292">MKYFVSDEHWDLIGYSKQLKALHTRVNKNTYDFFSNNSFHDAHIFDIKLINHSNSSSEDVEELDPTSLEARIKHVNGDEYTLIWNGVKKYRFDYDITTNTYVNSNEIVCEGKRGIDEWGYDEIILLNEQYLSHEIILHSGAEILIHCREIDLKKY</sequence>
<reference evidence="1 2" key="1">
    <citation type="submission" date="2016-05" db="EMBL/GenBank/DDBJ databases">
        <title>Bacillus thuringiensis and Bacillus weihenstephanensis as novel biocontrol agents of wilt causing Verticillium species.</title>
        <authorList>
            <person name="Hollensteiner J."/>
            <person name="Wemheuer F."/>
            <person name="Harting R."/>
            <person name="Kolarzyk A."/>
            <person name="Diaz-Valerio S."/>
            <person name="Poehlein A."/>
            <person name="Brzuszkiewicz E."/>
            <person name="Nesemann K."/>
            <person name="Braus-Stromeyer S."/>
            <person name="Braus G."/>
            <person name="Daniel R."/>
            <person name="Liesegang H."/>
        </authorList>
    </citation>
    <scope>NUCLEOTIDE SEQUENCE [LARGE SCALE GENOMIC DNA]</scope>
    <source>
        <strain evidence="1 2">GOE11</strain>
    </source>
</reference>
<proteinExistence type="predicted"/>
<gene>
    <name evidence="1" type="ORF">BWGOE11_34010</name>
</gene>